<gene>
    <name evidence="3" type="ORF">E5082_31940</name>
</gene>
<feature type="domain" description="Insertion element IS402-like" evidence="2">
    <location>
        <begin position="10"/>
        <end position="87"/>
    </location>
</feature>
<keyword evidence="4" id="KW-1185">Reference proteome</keyword>
<dbReference type="Proteomes" id="UP000298513">
    <property type="component" value="Unassembled WGS sequence"/>
</dbReference>
<dbReference type="PANTHER" id="PTHR30007:SF1">
    <property type="entry name" value="BLR1914 PROTEIN"/>
    <property type="match status" value="1"/>
</dbReference>
<dbReference type="GO" id="GO:0006313">
    <property type="term" value="P:DNA transposition"/>
    <property type="evidence" value="ECO:0007669"/>
    <property type="project" value="InterPro"/>
</dbReference>
<dbReference type="Pfam" id="PF13340">
    <property type="entry name" value="DUF4096"/>
    <property type="match status" value="1"/>
</dbReference>
<reference evidence="3 4" key="1">
    <citation type="submission" date="2019-04" db="EMBL/GenBank/DDBJ databases">
        <title>Streptomyces sp. nov. Bv016 isolated from bark of Buahinia variegata.</title>
        <authorList>
            <person name="Kanchanasin P."/>
            <person name="Tanasupawat S."/>
            <person name="Yuki M."/>
            <person name="Kudo T."/>
        </authorList>
    </citation>
    <scope>NUCLEOTIDE SEQUENCE [LARGE SCALE GENOMIC DNA]</scope>
    <source>
        <strain evidence="3 4">JCM 4765</strain>
    </source>
</reference>
<dbReference type="AlphaFoldDB" id="A0A4Z1CWU4"/>
<comment type="caution">
    <text evidence="3">The sequence shown here is derived from an EMBL/GenBank/DDBJ whole genome shotgun (WGS) entry which is preliminary data.</text>
</comment>
<evidence type="ECO:0000259" key="1">
    <source>
        <dbReference type="Pfam" id="PF01609"/>
    </source>
</evidence>
<dbReference type="NCBIfam" id="NF033580">
    <property type="entry name" value="transpos_IS5_3"/>
    <property type="match status" value="1"/>
</dbReference>
<sequence length="268" mass="30466">MAGIVERLVPDELWELFQRVVPEAPSRPQGGGRRRHGDREVLAAIVFVATSGCTWQQLPTSSFGPSGATAHRRFTEWTKARVWAKLHRLVLDELGSRGELDWSRCAIDSVNMRALKGDLAGPNPVDRGKYDSKIHLITERTGLPLSVGISGANVHDSQALMPLVKGIPPIRSRRGPRRRKPGKLYADKGYDYSHLRRWLSQRGIQHRIARRGIGTSQRLGRHRWTIERTMAWLAGCRRLHRRYERKAAHFLAFTSIACTLICYRRLAK</sequence>
<dbReference type="PANTHER" id="PTHR30007">
    <property type="entry name" value="PHP DOMAIN PROTEIN"/>
    <property type="match status" value="1"/>
</dbReference>
<dbReference type="Pfam" id="PF01609">
    <property type="entry name" value="DDE_Tnp_1"/>
    <property type="match status" value="1"/>
</dbReference>
<proteinExistence type="predicted"/>
<accession>A0A4Z1CWU4</accession>
<protein>
    <submittedName>
        <fullName evidence="3">IS5 family transposase</fullName>
    </submittedName>
</protein>
<dbReference type="EMBL" id="SRRU01000020">
    <property type="protein sequence ID" value="TGN73448.1"/>
    <property type="molecule type" value="Genomic_DNA"/>
</dbReference>
<name>A0A4Z1CWU4_STRGP</name>
<dbReference type="GO" id="GO:0003677">
    <property type="term" value="F:DNA binding"/>
    <property type="evidence" value="ECO:0007669"/>
    <property type="project" value="InterPro"/>
</dbReference>
<organism evidence="3 4">
    <name type="scientific">Streptomyces griseoluteus</name>
    <dbReference type="NCBI Taxonomy" id="29306"/>
    <lineage>
        <taxon>Bacteria</taxon>
        <taxon>Bacillati</taxon>
        <taxon>Actinomycetota</taxon>
        <taxon>Actinomycetes</taxon>
        <taxon>Kitasatosporales</taxon>
        <taxon>Streptomycetaceae</taxon>
        <taxon>Streptomyces</taxon>
    </lineage>
</organism>
<feature type="domain" description="Transposase IS4-like" evidence="1">
    <location>
        <begin position="106"/>
        <end position="260"/>
    </location>
</feature>
<dbReference type="InterPro" id="IPR025161">
    <property type="entry name" value="IS402-like_dom"/>
</dbReference>
<evidence type="ECO:0000259" key="2">
    <source>
        <dbReference type="Pfam" id="PF13340"/>
    </source>
</evidence>
<dbReference type="GO" id="GO:0004803">
    <property type="term" value="F:transposase activity"/>
    <property type="evidence" value="ECO:0007669"/>
    <property type="project" value="InterPro"/>
</dbReference>
<dbReference type="InterPro" id="IPR002559">
    <property type="entry name" value="Transposase_11"/>
</dbReference>
<evidence type="ECO:0000313" key="4">
    <source>
        <dbReference type="Proteomes" id="UP000298513"/>
    </source>
</evidence>
<evidence type="ECO:0000313" key="3">
    <source>
        <dbReference type="EMBL" id="TGN73448.1"/>
    </source>
</evidence>